<dbReference type="EMBL" id="JRPJ02000048">
    <property type="protein sequence ID" value="TLE08491.1"/>
    <property type="molecule type" value="Genomic_DNA"/>
</dbReference>
<keyword evidence="2" id="KW-0472">Membrane</keyword>
<dbReference type="AlphaFoldDB" id="A0A4U8U4G1"/>
<evidence type="ECO:0000313" key="3">
    <source>
        <dbReference type="EMBL" id="TLE08491.1"/>
    </source>
</evidence>
<proteinExistence type="predicted"/>
<keyword evidence="1" id="KW-0175">Coiled coil</keyword>
<keyword evidence="2" id="KW-1133">Transmembrane helix</keyword>
<evidence type="ECO:0000256" key="1">
    <source>
        <dbReference type="SAM" id="Coils"/>
    </source>
</evidence>
<feature type="coiled-coil region" evidence="1">
    <location>
        <begin position="116"/>
        <end position="148"/>
    </location>
</feature>
<evidence type="ECO:0000256" key="2">
    <source>
        <dbReference type="SAM" id="Phobius"/>
    </source>
</evidence>
<name>A0A4U8U4G1_9HELI</name>
<accession>A0A4U8U4G1</accession>
<protein>
    <submittedName>
        <fullName evidence="3">Uncharacterized protein</fullName>
    </submittedName>
</protein>
<sequence length="235" mass="27939">MWYRFYIEPYFDKGDIKRLKEAIVSYLTKDGADKDKTSGVEKQFKSQQIQEEYFKVILPFMLSDEKFDNFVQNYLNIGLHHRRNFSNAQNMIRANITQLDILSYKKDSFYRHFVELAKIEQEINKLNNNADEEQIQEIKTKLDSIKELSFKDFENTKEILVEYTKDIESKKSLIEAKYIASWHIAYIRLISYGEKYSKDETKEAKAKNEEKAKKTYILPFLSLALLIPAFYAQNQ</sequence>
<feature type="transmembrane region" description="Helical" evidence="2">
    <location>
        <begin position="215"/>
        <end position="232"/>
    </location>
</feature>
<comment type="caution">
    <text evidence="3">The sequence shown here is derived from an EMBL/GenBank/DDBJ whole genome shotgun (WGS) entry which is preliminary data.</text>
</comment>
<organism evidence="3 4">
    <name type="scientific">Helicobacter bilis</name>
    <dbReference type="NCBI Taxonomy" id="37372"/>
    <lineage>
        <taxon>Bacteria</taxon>
        <taxon>Pseudomonadati</taxon>
        <taxon>Campylobacterota</taxon>
        <taxon>Epsilonproteobacteria</taxon>
        <taxon>Campylobacterales</taxon>
        <taxon>Helicobacteraceae</taxon>
        <taxon>Helicobacter</taxon>
    </lineage>
</organism>
<reference evidence="3 4" key="1">
    <citation type="journal article" date="2014" name="Genome Announc.">
        <title>Draft genome sequences of eight enterohepatic helicobacter species isolated from both laboratory and wild rodents.</title>
        <authorList>
            <person name="Sheh A."/>
            <person name="Shen Z."/>
            <person name="Fox J.G."/>
        </authorList>
    </citation>
    <scope>NUCLEOTIDE SEQUENCE [LARGE SCALE GENOMIC DNA]</scope>
    <source>
        <strain evidence="3 4">ATCC 49320</strain>
    </source>
</reference>
<dbReference type="Proteomes" id="UP000029857">
    <property type="component" value="Unassembled WGS sequence"/>
</dbReference>
<keyword evidence="2" id="KW-0812">Transmembrane</keyword>
<dbReference type="RefSeq" id="WP_104686122.1">
    <property type="nucleotide sequence ID" value="NZ_FZMS01000030.1"/>
</dbReference>
<evidence type="ECO:0000313" key="4">
    <source>
        <dbReference type="Proteomes" id="UP000029857"/>
    </source>
</evidence>
<gene>
    <name evidence="3" type="ORF">LS79_009830</name>
</gene>